<feature type="compositionally biased region" description="Basic and acidic residues" evidence="8">
    <location>
        <begin position="71"/>
        <end position="90"/>
    </location>
</feature>
<sequence>MMGAASYYDDRTATNGSSAVEASDGFKRLNSPLPFLFGGLGLMLAVIAAALIILACSHCQDDSSEDTSGADEEKNPEKLQVRSSSEEEPRIVVIMAGDELPTYLARPRPAVASSSGCMEQAGEQISAA</sequence>
<gene>
    <name evidence="10" type="ORF">SAY86_015414</name>
</gene>
<reference evidence="10 11" key="1">
    <citation type="journal article" date="2023" name="Hortic Res">
        <title>Pangenome of water caltrop reveals structural variations and asymmetric subgenome divergence after allopolyploidization.</title>
        <authorList>
            <person name="Zhang X."/>
            <person name="Chen Y."/>
            <person name="Wang L."/>
            <person name="Yuan Y."/>
            <person name="Fang M."/>
            <person name="Shi L."/>
            <person name="Lu R."/>
            <person name="Comes H.P."/>
            <person name="Ma Y."/>
            <person name="Chen Y."/>
            <person name="Huang G."/>
            <person name="Zhou Y."/>
            <person name="Zheng Z."/>
            <person name="Qiu Y."/>
        </authorList>
    </citation>
    <scope>NUCLEOTIDE SEQUENCE [LARGE SCALE GENOMIC DNA]</scope>
    <source>
        <strain evidence="10">F231</strain>
    </source>
</reference>
<keyword evidence="5" id="KW-0029">Amino-acid transport</keyword>
<dbReference type="EMBL" id="JAXQNO010000022">
    <property type="protein sequence ID" value="KAK4767664.1"/>
    <property type="molecule type" value="Genomic_DNA"/>
</dbReference>
<evidence type="ECO:0000256" key="1">
    <source>
        <dbReference type="ARBA" id="ARBA00004167"/>
    </source>
</evidence>
<dbReference type="AlphaFoldDB" id="A0AAN7KHZ1"/>
<evidence type="ECO:0000256" key="8">
    <source>
        <dbReference type="SAM" id="MobiDB-lite"/>
    </source>
</evidence>
<protein>
    <submittedName>
        <fullName evidence="10">Uncharacterized protein</fullName>
    </submittedName>
</protein>
<dbReference type="GO" id="GO:0080143">
    <property type="term" value="P:regulation of amino acid export"/>
    <property type="evidence" value="ECO:0007669"/>
    <property type="project" value="InterPro"/>
</dbReference>
<evidence type="ECO:0000256" key="2">
    <source>
        <dbReference type="ARBA" id="ARBA00009977"/>
    </source>
</evidence>
<evidence type="ECO:0000256" key="9">
    <source>
        <dbReference type="SAM" id="Phobius"/>
    </source>
</evidence>
<evidence type="ECO:0000256" key="5">
    <source>
        <dbReference type="ARBA" id="ARBA00022970"/>
    </source>
</evidence>
<evidence type="ECO:0000313" key="10">
    <source>
        <dbReference type="EMBL" id="KAK4767664.1"/>
    </source>
</evidence>
<comment type="subcellular location">
    <subcellularLocation>
        <location evidence="1">Membrane</location>
        <topology evidence="1">Single-pass membrane protein</topology>
    </subcellularLocation>
</comment>
<evidence type="ECO:0000256" key="6">
    <source>
        <dbReference type="ARBA" id="ARBA00022989"/>
    </source>
</evidence>
<dbReference type="PANTHER" id="PTHR33228">
    <property type="entry name" value="PROTEIN GLUTAMINE DUMPER 4-RELATED"/>
    <property type="match status" value="1"/>
</dbReference>
<keyword evidence="6 9" id="KW-1133">Transmembrane helix</keyword>
<dbReference type="Proteomes" id="UP001346149">
    <property type="component" value="Unassembled WGS sequence"/>
</dbReference>
<keyword evidence="3" id="KW-0813">Transport</keyword>
<comment type="similarity">
    <text evidence="2">Belongs to the GLUTAMINE DUMPER 1 (TC 9.B.60) family.</text>
</comment>
<dbReference type="GO" id="GO:0016020">
    <property type="term" value="C:membrane"/>
    <property type="evidence" value="ECO:0007669"/>
    <property type="project" value="UniProtKB-SubCell"/>
</dbReference>
<keyword evidence="7 9" id="KW-0472">Membrane</keyword>
<keyword evidence="11" id="KW-1185">Reference proteome</keyword>
<name>A0AAN7KHZ1_TRANT</name>
<evidence type="ECO:0000256" key="3">
    <source>
        <dbReference type="ARBA" id="ARBA00022448"/>
    </source>
</evidence>
<feature type="transmembrane region" description="Helical" evidence="9">
    <location>
        <begin position="35"/>
        <end position="55"/>
    </location>
</feature>
<dbReference type="GO" id="GO:0006865">
    <property type="term" value="P:amino acid transport"/>
    <property type="evidence" value="ECO:0007669"/>
    <property type="project" value="UniProtKB-KW"/>
</dbReference>
<dbReference type="PANTHER" id="PTHR33228:SF76">
    <property type="entry name" value="PROTEIN GLUTAMINE DUMPER 7"/>
    <property type="match status" value="1"/>
</dbReference>
<comment type="caution">
    <text evidence="10">The sequence shown here is derived from an EMBL/GenBank/DDBJ whole genome shotgun (WGS) entry which is preliminary data.</text>
</comment>
<proteinExistence type="inferred from homology"/>
<evidence type="ECO:0000313" key="11">
    <source>
        <dbReference type="Proteomes" id="UP001346149"/>
    </source>
</evidence>
<organism evidence="10 11">
    <name type="scientific">Trapa natans</name>
    <name type="common">Water chestnut</name>
    <dbReference type="NCBI Taxonomy" id="22666"/>
    <lineage>
        <taxon>Eukaryota</taxon>
        <taxon>Viridiplantae</taxon>
        <taxon>Streptophyta</taxon>
        <taxon>Embryophyta</taxon>
        <taxon>Tracheophyta</taxon>
        <taxon>Spermatophyta</taxon>
        <taxon>Magnoliopsida</taxon>
        <taxon>eudicotyledons</taxon>
        <taxon>Gunneridae</taxon>
        <taxon>Pentapetalae</taxon>
        <taxon>rosids</taxon>
        <taxon>malvids</taxon>
        <taxon>Myrtales</taxon>
        <taxon>Lythraceae</taxon>
        <taxon>Trapa</taxon>
    </lineage>
</organism>
<dbReference type="InterPro" id="IPR040359">
    <property type="entry name" value="GDU"/>
</dbReference>
<accession>A0AAN7KHZ1</accession>
<evidence type="ECO:0000256" key="7">
    <source>
        <dbReference type="ARBA" id="ARBA00023136"/>
    </source>
</evidence>
<keyword evidence="4 9" id="KW-0812">Transmembrane</keyword>
<evidence type="ECO:0000256" key="4">
    <source>
        <dbReference type="ARBA" id="ARBA00022692"/>
    </source>
</evidence>
<feature type="region of interest" description="Disordered" evidence="8">
    <location>
        <begin position="61"/>
        <end position="90"/>
    </location>
</feature>